<keyword evidence="5" id="KW-0472">Membrane</keyword>
<evidence type="ECO:0000256" key="5">
    <source>
        <dbReference type="ARBA" id="ARBA00023136"/>
    </source>
</evidence>
<dbReference type="EMBL" id="CALNXK010000033">
    <property type="protein sequence ID" value="CAH3119307.1"/>
    <property type="molecule type" value="Genomic_DNA"/>
</dbReference>
<keyword evidence="4" id="KW-1133">Transmembrane helix</keyword>
<comment type="subcellular location">
    <subcellularLocation>
        <location evidence="1">Membrane</location>
        <topology evidence="1">Single-pass membrane protein</topology>
    </subcellularLocation>
</comment>
<evidence type="ECO:0000313" key="7">
    <source>
        <dbReference type="EMBL" id="CAH3119307.1"/>
    </source>
</evidence>
<dbReference type="PANTHER" id="PTHR16059:SF25">
    <property type="entry name" value="LYSOZYME"/>
    <property type="match status" value="1"/>
</dbReference>
<evidence type="ECO:0000256" key="1">
    <source>
        <dbReference type="ARBA" id="ARBA00004167"/>
    </source>
</evidence>
<reference evidence="7 8" key="1">
    <citation type="submission" date="2022-05" db="EMBL/GenBank/DDBJ databases">
        <authorList>
            <consortium name="Genoscope - CEA"/>
            <person name="William W."/>
        </authorList>
    </citation>
    <scope>NUCLEOTIDE SEQUENCE [LARGE SCALE GENOMIC DNA]</scope>
</reference>
<keyword evidence="2" id="KW-0812">Transmembrane</keyword>
<accession>A0ABN8NSL9</accession>
<evidence type="ECO:0000256" key="3">
    <source>
        <dbReference type="ARBA" id="ARBA00022729"/>
    </source>
</evidence>
<keyword evidence="8" id="KW-1185">Reference proteome</keyword>
<protein>
    <submittedName>
        <fullName evidence="7">Uncharacterized protein</fullName>
    </submittedName>
</protein>
<sequence>METRLILFLLLLCAEFDHQVKAWHCSSCEVAYKAKGCFQDSPNRVLKEQVLNERDKTSKVYGGRMINWRDWNNYMQGFACRCAKIVKAKGYKVFGLQFYGECWSGQPGSYNLKTVMTKESCISDNYAKCNRFDRHCVGQQWTNFVYELESDCGLDFERLGCFRDNKQEPRPIPSYMMTDREPRLKIYSGQSIDWRNWDVYLPEFVCRCAKLAKLKGHSTFGVQYYGECWSGLHSQDTYDKLGFSNNCVDHCFEKCRPFEKFCSGKNFANAVYRLSDAPCEISYQAVGCYSEDSSNRAFAEELLNQIDPADQKFNGVMMEYGDNWQREFAKFLCRCAREAHHKGYTMFGVHEHGECWSDANAEQKYIKYGSSERCFQNYNQTCPQGSSPCAGGADANFVYRIDARNRRSGIEKNDVSYVLNKDFRLSSLLTDAAAEALARKREITPVSQ</sequence>
<keyword evidence="3 6" id="KW-0732">Signal</keyword>
<name>A0ABN8NSL9_9CNID</name>
<comment type="caution">
    <text evidence="7">The sequence shown here is derived from an EMBL/GenBank/DDBJ whole genome shotgun (WGS) entry which is preliminary data.</text>
</comment>
<dbReference type="PANTHER" id="PTHR16059">
    <property type="entry name" value="ANTHRAX TOXIN RECEPTOR"/>
    <property type="match status" value="1"/>
</dbReference>
<evidence type="ECO:0000256" key="2">
    <source>
        <dbReference type="ARBA" id="ARBA00022692"/>
    </source>
</evidence>
<feature type="chain" id="PRO_5045942195" evidence="6">
    <location>
        <begin position="23"/>
        <end position="448"/>
    </location>
</feature>
<feature type="signal peptide" evidence="6">
    <location>
        <begin position="1"/>
        <end position="22"/>
    </location>
</feature>
<evidence type="ECO:0000313" key="8">
    <source>
        <dbReference type="Proteomes" id="UP001159405"/>
    </source>
</evidence>
<proteinExistence type="predicted"/>
<evidence type="ECO:0000256" key="4">
    <source>
        <dbReference type="ARBA" id="ARBA00022989"/>
    </source>
</evidence>
<organism evidence="7 8">
    <name type="scientific">Porites lobata</name>
    <dbReference type="NCBI Taxonomy" id="104759"/>
    <lineage>
        <taxon>Eukaryota</taxon>
        <taxon>Metazoa</taxon>
        <taxon>Cnidaria</taxon>
        <taxon>Anthozoa</taxon>
        <taxon>Hexacorallia</taxon>
        <taxon>Scleractinia</taxon>
        <taxon>Fungiina</taxon>
        <taxon>Poritidae</taxon>
        <taxon>Porites</taxon>
    </lineage>
</organism>
<gene>
    <name evidence="7" type="ORF">PLOB_00027288</name>
</gene>
<evidence type="ECO:0000256" key="6">
    <source>
        <dbReference type="SAM" id="SignalP"/>
    </source>
</evidence>
<dbReference type="Proteomes" id="UP001159405">
    <property type="component" value="Unassembled WGS sequence"/>
</dbReference>